<dbReference type="Proteomes" id="UP000309997">
    <property type="component" value="Unassembled WGS sequence"/>
</dbReference>
<gene>
    <name evidence="1" type="ORF">D5086_024486</name>
</gene>
<accession>A0ACC4B7F9</accession>
<proteinExistence type="predicted"/>
<name>A0ACC4B7F9_POPAL</name>
<protein>
    <submittedName>
        <fullName evidence="1">Uncharacterized protein</fullName>
    </submittedName>
</protein>
<reference evidence="1 2" key="1">
    <citation type="journal article" date="2024" name="Plant Biotechnol. J.">
        <title>Genome and CRISPR/Cas9 system of a widespread forest tree (Populus alba) in the world.</title>
        <authorList>
            <person name="Liu Y.J."/>
            <person name="Jiang P.F."/>
            <person name="Han X.M."/>
            <person name="Li X.Y."/>
            <person name="Wang H.M."/>
            <person name="Wang Y.J."/>
            <person name="Wang X.X."/>
            <person name="Zeng Q.Y."/>
        </authorList>
    </citation>
    <scope>NUCLEOTIDE SEQUENCE [LARGE SCALE GENOMIC DNA]</scope>
    <source>
        <strain evidence="2">cv. PAL-ZL1</strain>
    </source>
</reference>
<dbReference type="EMBL" id="RCHU02000013">
    <property type="protein sequence ID" value="KAL3573873.1"/>
    <property type="molecule type" value="Genomic_DNA"/>
</dbReference>
<sequence length="93" mass="10491">MRRSVYTSGTTRRTRMDTLRDLWVSRFRAGNIVVEGGKSSVGVADRTEQRAWCCSGNNRLQIAMVLRQSAKLYIQWHLAAASVKFKCIQGING</sequence>
<organism evidence="1 2">
    <name type="scientific">Populus alba</name>
    <name type="common">White poplar</name>
    <dbReference type="NCBI Taxonomy" id="43335"/>
    <lineage>
        <taxon>Eukaryota</taxon>
        <taxon>Viridiplantae</taxon>
        <taxon>Streptophyta</taxon>
        <taxon>Embryophyta</taxon>
        <taxon>Tracheophyta</taxon>
        <taxon>Spermatophyta</taxon>
        <taxon>Magnoliopsida</taxon>
        <taxon>eudicotyledons</taxon>
        <taxon>Gunneridae</taxon>
        <taxon>Pentapetalae</taxon>
        <taxon>rosids</taxon>
        <taxon>fabids</taxon>
        <taxon>Malpighiales</taxon>
        <taxon>Salicaceae</taxon>
        <taxon>Saliceae</taxon>
        <taxon>Populus</taxon>
    </lineage>
</organism>
<evidence type="ECO:0000313" key="1">
    <source>
        <dbReference type="EMBL" id="KAL3573873.1"/>
    </source>
</evidence>
<comment type="caution">
    <text evidence="1">The sequence shown here is derived from an EMBL/GenBank/DDBJ whole genome shotgun (WGS) entry which is preliminary data.</text>
</comment>
<keyword evidence="2" id="KW-1185">Reference proteome</keyword>
<evidence type="ECO:0000313" key="2">
    <source>
        <dbReference type="Proteomes" id="UP000309997"/>
    </source>
</evidence>